<feature type="region of interest" description="Disordered" evidence="8">
    <location>
        <begin position="1"/>
        <end position="35"/>
    </location>
</feature>
<keyword evidence="3 7" id="KW-0813">Transport</keyword>
<comment type="caution">
    <text evidence="11">The sequence shown here is derived from an EMBL/GenBank/DDBJ whole genome shotgun (WGS) entry which is preliminary data.</text>
</comment>
<dbReference type="SUPFAM" id="SSF54495">
    <property type="entry name" value="UBC-like"/>
    <property type="match status" value="1"/>
</dbReference>
<keyword evidence="6" id="KW-0175">Coiled coil</keyword>
<dbReference type="Proteomes" id="UP000298030">
    <property type="component" value="Unassembled WGS sequence"/>
</dbReference>
<proteinExistence type="inferred from homology"/>
<dbReference type="EMBL" id="QPFP01000006">
    <property type="protein sequence ID" value="TEB35878.1"/>
    <property type="molecule type" value="Genomic_DNA"/>
</dbReference>
<dbReference type="InterPro" id="IPR017916">
    <property type="entry name" value="SB_dom"/>
</dbReference>
<dbReference type="GO" id="GO:0000813">
    <property type="term" value="C:ESCRT I complex"/>
    <property type="evidence" value="ECO:0007669"/>
    <property type="project" value="TreeGrafter"/>
</dbReference>
<dbReference type="GO" id="GO:0043162">
    <property type="term" value="P:ubiquitin-dependent protein catabolic process via the multivesicular body sorting pathway"/>
    <property type="evidence" value="ECO:0007669"/>
    <property type="project" value="UniProtKB-ARBA"/>
</dbReference>
<evidence type="ECO:0000256" key="7">
    <source>
        <dbReference type="PROSITE-ProRule" id="PRU00644"/>
    </source>
</evidence>
<evidence type="ECO:0000259" key="10">
    <source>
        <dbReference type="PROSITE" id="PS51322"/>
    </source>
</evidence>
<dbReference type="Pfam" id="PF09454">
    <property type="entry name" value="Vps23_core"/>
    <property type="match status" value="1"/>
</dbReference>
<feature type="compositionally biased region" description="Basic residues" evidence="8">
    <location>
        <begin position="11"/>
        <end position="20"/>
    </location>
</feature>
<dbReference type="GO" id="GO:0006886">
    <property type="term" value="P:intracellular protein transport"/>
    <property type="evidence" value="ECO:0007669"/>
    <property type="project" value="UniProtKB-ARBA"/>
</dbReference>
<comment type="subcellular location">
    <subcellularLocation>
        <location evidence="1">Endosome</location>
    </subcellularLocation>
</comment>
<evidence type="ECO:0000256" key="1">
    <source>
        <dbReference type="ARBA" id="ARBA00004177"/>
    </source>
</evidence>
<evidence type="ECO:0000313" key="12">
    <source>
        <dbReference type="Proteomes" id="UP000298030"/>
    </source>
</evidence>
<reference evidence="11 12" key="1">
    <citation type="journal article" date="2019" name="Nat. Ecol. Evol.">
        <title>Megaphylogeny resolves global patterns of mushroom evolution.</title>
        <authorList>
            <person name="Varga T."/>
            <person name="Krizsan K."/>
            <person name="Foldi C."/>
            <person name="Dima B."/>
            <person name="Sanchez-Garcia M."/>
            <person name="Sanchez-Ramirez S."/>
            <person name="Szollosi G.J."/>
            <person name="Szarkandi J.G."/>
            <person name="Papp V."/>
            <person name="Albert L."/>
            <person name="Andreopoulos W."/>
            <person name="Angelini C."/>
            <person name="Antonin V."/>
            <person name="Barry K.W."/>
            <person name="Bougher N.L."/>
            <person name="Buchanan P."/>
            <person name="Buyck B."/>
            <person name="Bense V."/>
            <person name="Catcheside P."/>
            <person name="Chovatia M."/>
            <person name="Cooper J."/>
            <person name="Damon W."/>
            <person name="Desjardin D."/>
            <person name="Finy P."/>
            <person name="Geml J."/>
            <person name="Haridas S."/>
            <person name="Hughes K."/>
            <person name="Justo A."/>
            <person name="Karasinski D."/>
            <person name="Kautmanova I."/>
            <person name="Kiss B."/>
            <person name="Kocsube S."/>
            <person name="Kotiranta H."/>
            <person name="LaButti K.M."/>
            <person name="Lechner B.E."/>
            <person name="Liimatainen K."/>
            <person name="Lipzen A."/>
            <person name="Lukacs Z."/>
            <person name="Mihaltcheva S."/>
            <person name="Morgado L.N."/>
            <person name="Niskanen T."/>
            <person name="Noordeloos M.E."/>
            <person name="Ohm R.A."/>
            <person name="Ortiz-Santana B."/>
            <person name="Ovrebo C."/>
            <person name="Racz N."/>
            <person name="Riley R."/>
            <person name="Savchenko A."/>
            <person name="Shiryaev A."/>
            <person name="Soop K."/>
            <person name="Spirin V."/>
            <person name="Szebenyi C."/>
            <person name="Tomsovsky M."/>
            <person name="Tulloss R.E."/>
            <person name="Uehling J."/>
            <person name="Grigoriev I.V."/>
            <person name="Vagvolgyi C."/>
            <person name="Papp T."/>
            <person name="Martin F.M."/>
            <person name="Miettinen O."/>
            <person name="Hibbett D.S."/>
            <person name="Nagy L.G."/>
        </authorList>
    </citation>
    <scope>NUCLEOTIDE SEQUENCE [LARGE SCALE GENOMIC DNA]</scope>
    <source>
        <strain evidence="11 12">FP101781</strain>
    </source>
</reference>
<feature type="compositionally biased region" description="Pro residues" evidence="8">
    <location>
        <begin position="405"/>
        <end position="424"/>
    </location>
</feature>
<dbReference type="AlphaFoldDB" id="A0A4Y7TPN6"/>
<feature type="domain" description="UEV" evidence="10">
    <location>
        <begin position="49"/>
        <end position="194"/>
    </location>
</feature>
<keyword evidence="4" id="KW-0967">Endosome</keyword>
<gene>
    <name evidence="11" type="ORF">FA13DRAFT_1200656</name>
</gene>
<dbReference type="STRING" id="71717.A0A4Y7TPN6"/>
<feature type="region of interest" description="Disordered" evidence="8">
    <location>
        <begin position="187"/>
        <end position="495"/>
    </location>
</feature>
<evidence type="ECO:0000313" key="11">
    <source>
        <dbReference type="EMBL" id="TEB35878.1"/>
    </source>
</evidence>
<feature type="domain" description="SB" evidence="9">
    <location>
        <begin position="634"/>
        <end position="702"/>
    </location>
</feature>
<feature type="compositionally biased region" description="Low complexity" evidence="8">
    <location>
        <begin position="341"/>
        <end position="379"/>
    </location>
</feature>
<dbReference type="InterPro" id="IPR052070">
    <property type="entry name" value="ESCRT-I_UEV_domain"/>
</dbReference>
<comment type="similarity">
    <text evidence="2">Belongs to the ubiquitin-conjugating enzyme family. UEV subfamily.</text>
</comment>
<feature type="compositionally biased region" description="Pro residues" evidence="8">
    <location>
        <begin position="237"/>
        <end position="247"/>
    </location>
</feature>
<dbReference type="PROSITE" id="PS51322">
    <property type="entry name" value="UEV"/>
    <property type="match status" value="1"/>
</dbReference>
<feature type="compositionally biased region" description="Pro residues" evidence="8">
    <location>
        <begin position="266"/>
        <end position="289"/>
    </location>
</feature>
<evidence type="ECO:0000256" key="3">
    <source>
        <dbReference type="ARBA" id="ARBA00022448"/>
    </source>
</evidence>
<dbReference type="CDD" id="cd11685">
    <property type="entry name" value="UEV_TSG101-like"/>
    <property type="match status" value="1"/>
</dbReference>
<feature type="compositionally biased region" description="Polar residues" evidence="8">
    <location>
        <begin position="306"/>
        <end position="324"/>
    </location>
</feature>
<feature type="compositionally biased region" description="Pro residues" evidence="8">
    <location>
        <begin position="331"/>
        <end position="340"/>
    </location>
</feature>
<evidence type="ECO:0000256" key="5">
    <source>
        <dbReference type="ARBA" id="ARBA00022927"/>
    </source>
</evidence>
<evidence type="ECO:0000256" key="4">
    <source>
        <dbReference type="ARBA" id="ARBA00022753"/>
    </source>
</evidence>
<dbReference type="OrthoDB" id="306304at2759"/>
<evidence type="ECO:0000256" key="8">
    <source>
        <dbReference type="SAM" id="MobiDB-lite"/>
    </source>
</evidence>
<dbReference type="GO" id="GO:0072666">
    <property type="term" value="P:establishment of protein localization to vacuole"/>
    <property type="evidence" value="ECO:0007669"/>
    <property type="project" value="UniProtKB-ARBA"/>
</dbReference>
<dbReference type="PROSITE" id="PS51312">
    <property type="entry name" value="SB"/>
    <property type="match status" value="1"/>
</dbReference>
<evidence type="ECO:0000259" key="9">
    <source>
        <dbReference type="PROSITE" id="PS51312"/>
    </source>
</evidence>
<feature type="compositionally biased region" description="Low complexity" evidence="8">
    <location>
        <begin position="194"/>
        <end position="205"/>
    </location>
</feature>
<evidence type="ECO:0000256" key="2">
    <source>
        <dbReference type="ARBA" id="ARBA00009594"/>
    </source>
</evidence>
<sequence length="779" mass="84344">MGPHPWDRPAKCGRPHHPARPRREAPLPRNPDPAPGVAVLRIRRSPFTMSVQAWLRQQATLYAASERVFADVDSALARFHALHPKSDVYTFDDGRAQLLLCLHGLLPISYRGASYNIPLAVWVVREYPRQPPVVYVVPTSDMLVRPGRYLDVSGRCSHDYLQNWQRKDEGCNLSGLLEDLQDQFSKEPPVYAKPQPRQQQQQQQDRPPPPVPARPGAVPASPQPQVQVSPPNQSAPLSPPKPPPKPPTEFHHGPHAIATPVTHPQAPGPPPPHPPVGAPPQIPPRPPSTLSPLGSRSPVPGPAHASNLQGPISAGQNTTISNPPTHFGAQSPPPPVPPTPYTQQQYTASQSQSSQGSHYVHPYPQAQQQQGLGQVPQALTHNQGLGALPRLTASQPQSVIASLPQPQPHSLSPPPPPVPPPPPALVGATGGSSLPFGAQGQGSGQGSVYPPPQPQSQFLQVNPVNPPTRTPVPNLLDDDDDTSSSSGGAQLVGIQGLPRTAFGGVVSPEQYTGNLGYPPGNASSNQHVIVPPPRPPNPELLLLHERVHAKLTSELQSLSKAFELDAERLRATQRDLLHGEPAIKDESARLEAVRNVCLSVAERTRGAVEKLEGNIGELKRKGDPSVDEMVCAMSIVENQLLNLVAEDNAIEDTIYHLHRALNSGRIDLERFLRVRPSLTHPLFTFSPSGDLACHPSFSLHMFLTLDCPPRSISIPASRLFRELFLLECLPTAPATPHTIGLALHLTAVYSTWLGDLTPFCLHTLSRPWRLGTLPIYLPL</sequence>
<accession>A0A4Y7TPN6</accession>
<dbReference type="PANTHER" id="PTHR23306">
    <property type="entry name" value="TUMOR SUSCEPTIBILITY GENE 101 PROTEIN-RELATED"/>
    <property type="match status" value="1"/>
</dbReference>
<keyword evidence="5 7" id="KW-0653">Protein transport</keyword>
<dbReference type="InterPro" id="IPR008883">
    <property type="entry name" value="UEV_N"/>
</dbReference>
<protein>
    <submittedName>
        <fullName evidence="11">UEV-domain-containing protein</fullName>
    </submittedName>
</protein>
<name>A0A4Y7TPN6_COPMI</name>
<feature type="compositionally biased region" description="Basic and acidic residues" evidence="8">
    <location>
        <begin position="1"/>
        <end position="10"/>
    </location>
</feature>
<keyword evidence="12" id="KW-1185">Reference proteome</keyword>
<dbReference type="InterPro" id="IPR016135">
    <property type="entry name" value="UBQ-conjugating_enzyme/RWD"/>
</dbReference>
<dbReference type="PANTHER" id="PTHR23306:SF3">
    <property type="entry name" value="TUMOR SUPPRESSOR PROTEIN 101"/>
    <property type="match status" value="1"/>
</dbReference>
<dbReference type="Gene3D" id="6.10.140.820">
    <property type="match status" value="1"/>
</dbReference>
<feature type="compositionally biased region" description="Low complexity" evidence="8">
    <location>
        <begin position="214"/>
        <end position="236"/>
    </location>
</feature>
<dbReference type="Gene3D" id="3.10.110.10">
    <property type="entry name" value="Ubiquitin Conjugating Enzyme"/>
    <property type="match status" value="1"/>
</dbReference>
<evidence type="ECO:0000256" key="6">
    <source>
        <dbReference type="ARBA" id="ARBA00023054"/>
    </source>
</evidence>
<dbReference type="SUPFAM" id="SSF140111">
    <property type="entry name" value="Endosomal sorting complex assembly domain"/>
    <property type="match status" value="1"/>
</dbReference>
<dbReference type="InterPro" id="IPR037202">
    <property type="entry name" value="ESCRT_assembly_dom"/>
</dbReference>
<organism evidence="11 12">
    <name type="scientific">Coprinellus micaceus</name>
    <name type="common">Glistening ink-cap mushroom</name>
    <name type="synonym">Coprinus micaceus</name>
    <dbReference type="NCBI Taxonomy" id="71717"/>
    <lineage>
        <taxon>Eukaryota</taxon>
        <taxon>Fungi</taxon>
        <taxon>Dikarya</taxon>
        <taxon>Basidiomycota</taxon>
        <taxon>Agaricomycotina</taxon>
        <taxon>Agaricomycetes</taxon>
        <taxon>Agaricomycetidae</taxon>
        <taxon>Agaricales</taxon>
        <taxon>Agaricineae</taxon>
        <taxon>Psathyrellaceae</taxon>
        <taxon>Coprinellus</taxon>
    </lineage>
</organism>
<dbReference type="GO" id="GO:0043130">
    <property type="term" value="F:ubiquitin binding"/>
    <property type="evidence" value="ECO:0007669"/>
    <property type="project" value="TreeGrafter"/>
</dbReference>
<dbReference type="Pfam" id="PF05743">
    <property type="entry name" value="UEV"/>
    <property type="match status" value="1"/>
</dbReference>